<dbReference type="GO" id="GO:0005829">
    <property type="term" value="C:cytosol"/>
    <property type="evidence" value="ECO:0007669"/>
    <property type="project" value="TreeGrafter"/>
</dbReference>
<dbReference type="InterPro" id="IPR036412">
    <property type="entry name" value="HAD-like_sf"/>
</dbReference>
<protein>
    <submittedName>
        <fullName evidence="1">Haloacid dehalogenase-like hydrolase family member protein</fullName>
    </submittedName>
</protein>
<evidence type="ECO:0000313" key="2">
    <source>
        <dbReference type="Proteomes" id="UP001057455"/>
    </source>
</evidence>
<comment type="caution">
    <text evidence="1">The sequence shown here is derived from an EMBL/GenBank/DDBJ whole genome shotgun (WGS) entry which is preliminary data.</text>
</comment>
<organism evidence="1 2">
    <name type="scientific">Babesia ovis</name>
    <dbReference type="NCBI Taxonomy" id="5869"/>
    <lineage>
        <taxon>Eukaryota</taxon>
        <taxon>Sar</taxon>
        <taxon>Alveolata</taxon>
        <taxon>Apicomplexa</taxon>
        <taxon>Aconoidasida</taxon>
        <taxon>Piroplasmida</taxon>
        <taxon>Babesiidae</taxon>
        <taxon>Babesia</taxon>
    </lineage>
</organism>
<dbReference type="SUPFAM" id="SSF56784">
    <property type="entry name" value="HAD-like"/>
    <property type="match status" value="1"/>
</dbReference>
<proteinExistence type="predicted"/>
<reference evidence="1" key="1">
    <citation type="submission" date="2019-12" db="EMBL/GenBank/DDBJ databases">
        <title>Genome sequence of Babesia ovis.</title>
        <authorList>
            <person name="Yamagishi J."/>
            <person name="Sevinc F."/>
            <person name="Xuan X."/>
        </authorList>
    </citation>
    <scope>NUCLEOTIDE SEQUENCE</scope>
    <source>
        <strain evidence="1">Selcuk</strain>
    </source>
</reference>
<dbReference type="OrthoDB" id="365801at2759"/>
<keyword evidence="2" id="KW-1185">Reference proteome</keyword>
<dbReference type="GO" id="GO:0016791">
    <property type="term" value="F:phosphatase activity"/>
    <property type="evidence" value="ECO:0007669"/>
    <property type="project" value="TreeGrafter"/>
</dbReference>
<sequence>MLCDMSMFNACSHLANDEESTQFRTTQNDAEMCTESSIQGPLISNFTPLEQPLKYFAVDMDGTFLTQDRTVFERNLDAFSSVLRAGYRMFFCTGRGHFDAMRELPEDLVKSLGFTGYPGVYYNGGAVYDKDGKLLEHALFDKVILGRIKDRLVAANHLKYTVFLTLEEWYIVTDDRSYFDEMVRVLNLAKPLLRTTIEEVMKMDIMKVMVCKYDMMTSHFKDMIDVDFIAKRAMLDMTDLTPMGITKRSGLEILLRYLEGSPADCGYIGDASNDIEAMRYAQHSFAVGNAIEDVKKAARYTVAITNEEGAFATVVNAVYGGGH</sequence>
<dbReference type="AlphaFoldDB" id="A0A9W5TEN4"/>
<dbReference type="Proteomes" id="UP001057455">
    <property type="component" value="Unassembled WGS sequence"/>
</dbReference>
<dbReference type="EMBL" id="BLIY01000023">
    <property type="protein sequence ID" value="GFE55637.1"/>
    <property type="molecule type" value="Genomic_DNA"/>
</dbReference>
<keyword evidence="1" id="KW-0378">Hydrolase</keyword>
<dbReference type="Gene3D" id="3.40.50.1000">
    <property type="entry name" value="HAD superfamily/HAD-like"/>
    <property type="match status" value="1"/>
</dbReference>
<accession>A0A9W5TEN4</accession>
<dbReference type="Gene3D" id="3.30.1240.10">
    <property type="match status" value="1"/>
</dbReference>
<gene>
    <name evidence="1" type="ORF">BaOVIS_030410</name>
</gene>
<evidence type="ECO:0000313" key="1">
    <source>
        <dbReference type="EMBL" id="GFE55637.1"/>
    </source>
</evidence>
<dbReference type="GO" id="GO:0000287">
    <property type="term" value="F:magnesium ion binding"/>
    <property type="evidence" value="ECO:0007669"/>
    <property type="project" value="TreeGrafter"/>
</dbReference>
<dbReference type="InterPro" id="IPR023214">
    <property type="entry name" value="HAD_sf"/>
</dbReference>
<dbReference type="PANTHER" id="PTHR10000:SF8">
    <property type="entry name" value="HAD SUPERFAMILY HYDROLASE-LIKE, TYPE 3"/>
    <property type="match status" value="1"/>
</dbReference>
<dbReference type="PANTHER" id="PTHR10000">
    <property type="entry name" value="PHOSPHOSERINE PHOSPHATASE"/>
    <property type="match status" value="1"/>
</dbReference>
<name>A0A9W5TEN4_BABOV</name>
<dbReference type="InterPro" id="IPR006379">
    <property type="entry name" value="HAD-SF_hydro_IIB"/>
</dbReference>
<dbReference type="Pfam" id="PF08282">
    <property type="entry name" value="Hydrolase_3"/>
    <property type="match status" value="1"/>
</dbReference>
<dbReference type="NCBIfam" id="TIGR01484">
    <property type="entry name" value="HAD-SF-IIB"/>
    <property type="match status" value="1"/>
</dbReference>